<feature type="transmembrane region" description="Helical" evidence="1">
    <location>
        <begin position="20"/>
        <end position="39"/>
    </location>
</feature>
<keyword evidence="3" id="KW-1185">Reference proteome</keyword>
<evidence type="ECO:0000313" key="3">
    <source>
        <dbReference type="Proteomes" id="UP000244090"/>
    </source>
</evidence>
<accession>A0A2T6BZU5</accession>
<gene>
    <name evidence="2" type="ORF">C8N46_104232</name>
</gene>
<dbReference type="Proteomes" id="UP000244090">
    <property type="component" value="Unassembled WGS sequence"/>
</dbReference>
<keyword evidence="1" id="KW-0472">Membrane</keyword>
<dbReference type="EMBL" id="QBKT01000004">
    <property type="protein sequence ID" value="PTX61589.1"/>
    <property type="molecule type" value="Genomic_DNA"/>
</dbReference>
<name>A0A2T6BZU5_9FLAO</name>
<dbReference type="AlphaFoldDB" id="A0A2T6BZU5"/>
<sequence>MYTFQIYTTLNDEMRYHDEIEIYYLIPIMMVIIPSVYFIRIKLFDKLVHGIDLKKIEAELDEYERKEKEDSETDIIK</sequence>
<proteinExistence type="predicted"/>
<keyword evidence="1" id="KW-1133">Transmembrane helix</keyword>
<keyword evidence="1" id="KW-0812">Transmembrane</keyword>
<organism evidence="2 3">
    <name type="scientific">Kordia periserrulae</name>
    <dbReference type="NCBI Taxonomy" id="701523"/>
    <lineage>
        <taxon>Bacteria</taxon>
        <taxon>Pseudomonadati</taxon>
        <taxon>Bacteroidota</taxon>
        <taxon>Flavobacteriia</taxon>
        <taxon>Flavobacteriales</taxon>
        <taxon>Flavobacteriaceae</taxon>
        <taxon>Kordia</taxon>
    </lineage>
</organism>
<evidence type="ECO:0000313" key="2">
    <source>
        <dbReference type="EMBL" id="PTX61589.1"/>
    </source>
</evidence>
<comment type="caution">
    <text evidence="2">The sequence shown here is derived from an EMBL/GenBank/DDBJ whole genome shotgun (WGS) entry which is preliminary data.</text>
</comment>
<reference evidence="2 3" key="1">
    <citation type="submission" date="2018-04" db="EMBL/GenBank/DDBJ databases">
        <title>Genomic Encyclopedia of Archaeal and Bacterial Type Strains, Phase II (KMG-II): from individual species to whole genera.</title>
        <authorList>
            <person name="Goeker M."/>
        </authorList>
    </citation>
    <scope>NUCLEOTIDE SEQUENCE [LARGE SCALE GENOMIC DNA]</scope>
    <source>
        <strain evidence="2 3">DSM 25731</strain>
    </source>
</reference>
<protein>
    <submittedName>
        <fullName evidence="2">Uncharacterized protein</fullName>
    </submittedName>
</protein>
<evidence type="ECO:0000256" key="1">
    <source>
        <dbReference type="SAM" id="Phobius"/>
    </source>
</evidence>